<gene>
    <name evidence="2" type="ORF">CU098_010283</name>
</gene>
<evidence type="ECO:0000313" key="2">
    <source>
        <dbReference type="EMBL" id="RCI04005.1"/>
    </source>
</evidence>
<proteinExistence type="predicted"/>
<comment type="caution">
    <text evidence="2">The sequence shown here is derived from an EMBL/GenBank/DDBJ whole genome shotgun (WGS) entry which is preliminary data.</text>
</comment>
<dbReference type="AlphaFoldDB" id="A0A367KP38"/>
<dbReference type="Proteomes" id="UP000253551">
    <property type="component" value="Unassembled WGS sequence"/>
</dbReference>
<evidence type="ECO:0000256" key="1">
    <source>
        <dbReference type="SAM" id="MobiDB-lite"/>
    </source>
</evidence>
<feature type="region of interest" description="Disordered" evidence="1">
    <location>
        <begin position="124"/>
        <end position="168"/>
    </location>
</feature>
<evidence type="ECO:0000313" key="3">
    <source>
        <dbReference type="Proteomes" id="UP000253551"/>
    </source>
</evidence>
<feature type="compositionally biased region" description="Polar residues" evidence="1">
    <location>
        <begin position="52"/>
        <end position="63"/>
    </location>
</feature>
<accession>A0A367KP38</accession>
<feature type="compositionally biased region" description="Basic and acidic residues" evidence="1">
    <location>
        <begin position="141"/>
        <end position="152"/>
    </location>
</feature>
<feature type="region of interest" description="Disordered" evidence="1">
    <location>
        <begin position="353"/>
        <end position="380"/>
    </location>
</feature>
<dbReference type="EMBL" id="PJQM01000819">
    <property type="protein sequence ID" value="RCI04005.1"/>
    <property type="molecule type" value="Genomic_DNA"/>
</dbReference>
<sequence length="395" mass="44440">MASFFFEDYHFPSELYSRETGDFTTPVRTLLDFAPHILQELPKKEKEQKPINSPSEDSWTKNTTPTSYLGSLLTSERAHAIAEFVIRCGNEYFKTTEDKRRQEQEFKEFETRYKEQRQKKRGWFNTFSSTSDSEEETLEQQLKEKEEKEKQEAKRKKEKEDLKALAPHTSTSTMAKSAVAASVLSLSLYSTYQASVKFSEVSFHNQLEILITQVQSILQSTQVWIEEHDKLGDGVPNQIRSDVIQLKQIVDYLVRLDPRSNKKIEAAGWSFGALGGLSALGGLALGSATVATGGAALALGGVVVMISSKAQGKSQLGARLLLENQVRERVSSCQKAKEERTQLIEQGFTNQIKKEKTNSIEPEKEKPSKQKPAVINQEPLHKAIPLSKKKVVVPN</sequence>
<feature type="region of interest" description="Disordered" evidence="1">
    <location>
        <begin position="41"/>
        <end position="63"/>
    </location>
</feature>
<organism evidence="2 3">
    <name type="scientific">Rhizopus stolonifer</name>
    <name type="common">Rhizopus nigricans</name>
    <dbReference type="NCBI Taxonomy" id="4846"/>
    <lineage>
        <taxon>Eukaryota</taxon>
        <taxon>Fungi</taxon>
        <taxon>Fungi incertae sedis</taxon>
        <taxon>Mucoromycota</taxon>
        <taxon>Mucoromycotina</taxon>
        <taxon>Mucoromycetes</taxon>
        <taxon>Mucorales</taxon>
        <taxon>Mucorineae</taxon>
        <taxon>Rhizopodaceae</taxon>
        <taxon>Rhizopus</taxon>
    </lineage>
</organism>
<keyword evidence="3" id="KW-1185">Reference proteome</keyword>
<name>A0A367KP38_RHIST</name>
<protein>
    <submittedName>
        <fullName evidence="2">Uncharacterized protein</fullName>
    </submittedName>
</protein>
<dbReference type="OrthoDB" id="2121849at2759"/>
<feature type="compositionally biased region" description="Basic and acidic residues" evidence="1">
    <location>
        <begin position="353"/>
        <end position="368"/>
    </location>
</feature>
<reference evidence="2 3" key="1">
    <citation type="journal article" date="2018" name="G3 (Bethesda)">
        <title>Phylogenetic and Phylogenomic Definition of Rhizopus Species.</title>
        <authorList>
            <person name="Gryganskyi A.P."/>
            <person name="Golan J."/>
            <person name="Dolatabadi S."/>
            <person name="Mondo S."/>
            <person name="Robb S."/>
            <person name="Idnurm A."/>
            <person name="Muszewska A."/>
            <person name="Steczkiewicz K."/>
            <person name="Masonjones S."/>
            <person name="Liao H.L."/>
            <person name="Gajdeczka M.T."/>
            <person name="Anike F."/>
            <person name="Vuek A."/>
            <person name="Anishchenko I.M."/>
            <person name="Voigt K."/>
            <person name="de Hoog G.S."/>
            <person name="Smith M.E."/>
            <person name="Heitman J."/>
            <person name="Vilgalys R."/>
            <person name="Stajich J.E."/>
        </authorList>
    </citation>
    <scope>NUCLEOTIDE SEQUENCE [LARGE SCALE GENOMIC DNA]</scope>
    <source>
        <strain evidence="2 3">LSU 92-RS-03</strain>
    </source>
</reference>